<reference evidence="3" key="1">
    <citation type="submission" date="2021-03" db="EMBL/GenBank/DDBJ databases">
        <title>Plesiomonas shigelloides zfcc0051, isolated from zebrafish feces.</title>
        <authorList>
            <person name="Vanderhoek Z."/>
            <person name="Gaulke C."/>
        </authorList>
    </citation>
    <scope>NUCLEOTIDE SEQUENCE</scope>
    <source>
        <strain evidence="3">Zfcc0051</strain>
    </source>
</reference>
<evidence type="ECO:0000256" key="1">
    <source>
        <dbReference type="SAM" id="MobiDB-lite"/>
    </source>
</evidence>
<dbReference type="Proteomes" id="UP000664658">
    <property type="component" value="Unassembled WGS sequence"/>
</dbReference>
<comment type="caution">
    <text evidence="3">The sequence shown here is derived from an EMBL/GenBank/DDBJ whole genome shotgun (WGS) entry which is preliminary data.</text>
</comment>
<accession>A0A8I1W942</accession>
<evidence type="ECO:0000313" key="4">
    <source>
        <dbReference type="Proteomes" id="UP000664658"/>
    </source>
</evidence>
<dbReference type="InterPro" id="IPR036956">
    <property type="entry name" value="Impact_N_sf"/>
</dbReference>
<dbReference type="Gene3D" id="3.30.230.30">
    <property type="entry name" value="Impact, N-terminal domain"/>
    <property type="match status" value="1"/>
</dbReference>
<dbReference type="AlphaFoldDB" id="A0A8I1W942"/>
<evidence type="ECO:0000259" key="2">
    <source>
        <dbReference type="Pfam" id="PF01205"/>
    </source>
</evidence>
<name>A0A8I1W942_PLESH</name>
<evidence type="ECO:0000313" key="3">
    <source>
        <dbReference type="EMBL" id="MBO1109958.1"/>
    </source>
</evidence>
<dbReference type="InterPro" id="IPR001498">
    <property type="entry name" value="Impact_N"/>
</dbReference>
<protein>
    <submittedName>
        <fullName evidence="3">YigZ family protein</fullName>
    </submittedName>
</protein>
<organism evidence="3 4">
    <name type="scientific">Plesiomonas shigelloides</name>
    <name type="common">Aeromonas shigelloides</name>
    <dbReference type="NCBI Taxonomy" id="703"/>
    <lineage>
        <taxon>Bacteria</taxon>
        <taxon>Pseudomonadati</taxon>
        <taxon>Pseudomonadota</taxon>
        <taxon>Gammaproteobacteria</taxon>
        <taxon>Enterobacterales</taxon>
        <taxon>Enterobacteriaceae</taxon>
        <taxon>Plesiomonas</taxon>
    </lineage>
</organism>
<feature type="region of interest" description="Disordered" evidence="1">
    <location>
        <begin position="1"/>
        <end position="36"/>
    </location>
</feature>
<dbReference type="InterPro" id="IPR020568">
    <property type="entry name" value="Ribosomal_Su5_D2-typ_SF"/>
</dbReference>
<dbReference type="SUPFAM" id="SSF54211">
    <property type="entry name" value="Ribosomal protein S5 domain 2-like"/>
    <property type="match status" value="1"/>
</dbReference>
<dbReference type="EMBL" id="JAFNAA010000124">
    <property type="protein sequence ID" value="MBO1109958.1"/>
    <property type="molecule type" value="Genomic_DNA"/>
</dbReference>
<gene>
    <name evidence="3" type="ORF">J2R62_17555</name>
</gene>
<feature type="domain" description="Impact N-terminal" evidence="2">
    <location>
        <begin position="2"/>
        <end position="74"/>
    </location>
</feature>
<dbReference type="Pfam" id="PF01205">
    <property type="entry name" value="Impact_N"/>
    <property type="match status" value="1"/>
</dbReference>
<sequence>MKAAHPQARDHSWAQVDGAPTGWQQRGVSQDGEPAVTAAEAVRHSLIESGVGELRAGVVRCCGGVRRGAGGLVRGHG</sequence>
<proteinExistence type="predicted"/>
<feature type="non-terminal residue" evidence="3">
    <location>
        <position position="77"/>
    </location>
</feature>